<name>A0ABN9GTK7_9NEOB</name>
<evidence type="ECO:0000313" key="1">
    <source>
        <dbReference type="EMBL" id="CAI9611961.1"/>
    </source>
</evidence>
<gene>
    <name evidence="1" type="ORF">SPARVUS_LOCUS14626607</name>
</gene>
<protein>
    <submittedName>
        <fullName evidence="1">Uncharacterized protein</fullName>
    </submittedName>
</protein>
<comment type="caution">
    <text evidence="1">The sequence shown here is derived from an EMBL/GenBank/DDBJ whole genome shotgun (WGS) entry which is preliminary data.</text>
</comment>
<keyword evidence="2" id="KW-1185">Reference proteome</keyword>
<evidence type="ECO:0000313" key="2">
    <source>
        <dbReference type="Proteomes" id="UP001162483"/>
    </source>
</evidence>
<organism evidence="1 2">
    <name type="scientific">Staurois parvus</name>
    <dbReference type="NCBI Taxonomy" id="386267"/>
    <lineage>
        <taxon>Eukaryota</taxon>
        <taxon>Metazoa</taxon>
        <taxon>Chordata</taxon>
        <taxon>Craniata</taxon>
        <taxon>Vertebrata</taxon>
        <taxon>Euteleostomi</taxon>
        <taxon>Amphibia</taxon>
        <taxon>Batrachia</taxon>
        <taxon>Anura</taxon>
        <taxon>Neobatrachia</taxon>
        <taxon>Ranoidea</taxon>
        <taxon>Ranidae</taxon>
        <taxon>Staurois</taxon>
    </lineage>
</organism>
<accession>A0ABN9GTK7</accession>
<sequence length="52" mass="5947">MISADHFSDNCRLSAVLSSCCDIVRKVQLYLLGDLLCHWTQLISNHQQRWGA</sequence>
<dbReference type="EMBL" id="CATNWA010019210">
    <property type="protein sequence ID" value="CAI9611961.1"/>
    <property type="molecule type" value="Genomic_DNA"/>
</dbReference>
<reference evidence="1" key="1">
    <citation type="submission" date="2023-05" db="EMBL/GenBank/DDBJ databases">
        <authorList>
            <person name="Stuckert A."/>
        </authorList>
    </citation>
    <scope>NUCLEOTIDE SEQUENCE</scope>
</reference>
<feature type="non-terminal residue" evidence="1">
    <location>
        <position position="52"/>
    </location>
</feature>
<proteinExistence type="predicted"/>
<dbReference type="Proteomes" id="UP001162483">
    <property type="component" value="Unassembled WGS sequence"/>
</dbReference>